<organism evidence="2 3">
    <name type="scientific">Pseudidiomarina planktonica</name>
    <dbReference type="NCBI Taxonomy" id="1323738"/>
    <lineage>
        <taxon>Bacteria</taxon>
        <taxon>Pseudomonadati</taxon>
        <taxon>Pseudomonadota</taxon>
        <taxon>Gammaproteobacteria</taxon>
        <taxon>Alteromonadales</taxon>
        <taxon>Idiomarinaceae</taxon>
        <taxon>Pseudidiomarina</taxon>
    </lineage>
</organism>
<dbReference type="RefSeq" id="WP_086433374.1">
    <property type="nucleotide sequence ID" value="NZ_FXWH01000001.1"/>
</dbReference>
<dbReference type="SMART" id="SM00240">
    <property type="entry name" value="FHA"/>
    <property type="match status" value="1"/>
</dbReference>
<sequence length="283" mass="31920">MPISCQILFRDRFVPKVTLFEQRDYLFGRDSKCDVILDHADVSRCHAHVRFDGVHWQINDLNSTNGICLNGQRGNRFQLDTPMVLTLGSLDLQLTPISHVELTTDINHAAWLRKRVQSALIQCANEKSIEGMLGSAQQTANALLGSDRAALIFLDSNASILACRGYPQWLMDEAFDGSTTLIKQAVKTAAPVAANNAQTHHHLKYQPSVQRHRIKAAIACPVIQAGQVIAVFYADSLRDHHRFTQQDIDLLQAYARQLSLHLALRSIDEQFDQLEHRLHRHYG</sequence>
<dbReference type="AlphaFoldDB" id="A0A1Y6E849"/>
<dbReference type="InterPro" id="IPR050923">
    <property type="entry name" value="Cell_Proc_Reg/RNA_Proc"/>
</dbReference>
<dbReference type="SUPFAM" id="SSF55781">
    <property type="entry name" value="GAF domain-like"/>
    <property type="match status" value="1"/>
</dbReference>
<dbReference type="InterPro" id="IPR003018">
    <property type="entry name" value="GAF"/>
</dbReference>
<dbReference type="SMART" id="SM00065">
    <property type="entry name" value="GAF"/>
    <property type="match status" value="1"/>
</dbReference>
<dbReference type="Proteomes" id="UP000194450">
    <property type="component" value="Unassembled WGS sequence"/>
</dbReference>
<evidence type="ECO:0000259" key="1">
    <source>
        <dbReference type="PROSITE" id="PS50006"/>
    </source>
</evidence>
<evidence type="ECO:0000313" key="2">
    <source>
        <dbReference type="EMBL" id="SMQ58808.1"/>
    </source>
</evidence>
<dbReference type="SUPFAM" id="SSF49879">
    <property type="entry name" value="SMAD/FHA domain"/>
    <property type="match status" value="1"/>
</dbReference>
<name>A0A1Y6E849_9GAMM</name>
<reference evidence="3" key="1">
    <citation type="submission" date="2017-04" db="EMBL/GenBank/DDBJ databases">
        <authorList>
            <person name="Varghese N."/>
            <person name="Submissions S."/>
        </authorList>
    </citation>
    <scope>NUCLEOTIDE SEQUENCE [LARGE SCALE GENOMIC DNA]</scope>
</reference>
<dbReference type="Gene3D" id="2.60.200.20">
    <property type="match status" value="1"/>
</dbReference>
<dbReference type="InterPro" id="IPR008984">
    <property type="entry name" value="SMAD_FHA_dom_sf"/>
</dbReference>
<dbReference type="Gene3D" id="3.30.450.40">
    <property type="match status" value="1"/>
</dbReference>
<feature type="domain" description="FHA" evidence="1">
    <location>
        <begin position="25"/>
        <end position="74"/>
    </location>
</feature>
<protein>
    <submittedName>
        <fullName evidence="2">GAF domain-containing protein</fullName>
    </submittedName>
</protein>
<dbReference type="InterPro" id="IPR000253">
    <property type="entry name" value="FHA_dom"/>
</dbReference>
<dbReference type="CDD" id="cd00060">
    <property type="entry name" value="FHA"/>
    <property type="match status" value="1"/>
</dbReference>
<evidence type="ECO:0000313" key="3">
    <source>
        <dbReference type="Proteomes" id="UP000194450"/>
    </source>
</evidence>
<dbReference type="Pfam" id="PF01590">
    <property type="entry name" value="GAF"/>
    <property type="match status" value="1"/>
</dbReference>
<dbReference type="OrthoDB" id="5953293at2"/>
<dbReference type="PROSITE" id="PS50006">
    <property type="entry name" value="FHA_DOMAIN"/>
    <property type="match status" value="1"/>
</dbReference>
<dbReference type="Pfam" id="PF00498">
    <property type="entry name" value="FHA"/>
    <property type="match status" value="1"/>
</dbReference>
<dbReference type="EMBL" id="FXWH01000001">
    <property type="protein sequence ID" value="SMQ58808.1"/>
    <property type="molecule type" value="Genomic_DNA"/>
</dbReference>
<keyword evidence="3" id="KW-1185">Reference proteome</keyword>
<gene>
    <name evidence="2" type="ORF">SAMN06297229_0173</name>
</gene>
<proteinExistence type="predicted"/>
<dbReference type="InterPro" id="IPR029016">
    <property type="entry name" value="GAF-like_dom_sf"/>
</dbReference>
<accession>A0A1Y6E849</accession>
<dbReference type="PANTHER" id="PTHR23308">
    <property type="entry name" value="NUCLEAR INHIBITOR OF PROTEIN PHOSPHATASE-1"/>
    <property type="match status" value="1"/>
</dbReference>